<evidence type="ECO:0000313" key="1">
    <source>
        <dbReference type="EMBL" id="GHA01226.1"/>
    </source>
</evidence>
<accession>A0A918VJ12</accession>
<dbReference type="Proteomes" id="UP000614811">
    <property type="component" value="Unassembled WGS sequence"/>
</dbReference>
<name>A0A918VJ12_9GAMM</name>
<dbReference type="AlphaFoldDB" id="A0A918VJ12"/>
<organism evidence="1 2">
    <name type="scientific">Arenicella chitinivorans</name>
    <dbReference type="NCBI Taxonomy" id="1329800"/>
    <lineage>
        <taxon>Bacteria</taxon>
        <taxon>Pseudomonadati</taxon>
        <taxon>Pseudomonadota</taxon>
        <taxon>Gammaproteobacteria</taxon>
        <taxon>Arenicellales</taxon>
        <taxon>Arenicellaceae</taxon>
        <taxon>Arenicella</taxon>
    </lineage>
</organism>
<evidence type="ECO:0000313" key="2">
    <source>
        <dbReference type="Proteomes" id="UP000614811"/>
    </source>
</evidence>
<dbReference type="InterPro" id="IPR014942">
    <property type="entry name" value="AbiEii"/>
</dbReference>
<reference evidence="1" key="2">
    <citation type="submission" date="2020-09" db="EMBL/GenBank/DDBJ databases">
        <authorList>
            <person name="Sun Q."/>
            <person name="Kim S."/>
        </authorList>
    </citation>
    <scope>NUCLEOTIDE SEQUENCE</scope>
    <source>
        <strain evidence="1">KCTC 12711</strain>
    </source>
</reference>
<dbReference type="Gene3D" id="3.10.450.620">
    <property type="entry name" value="JHP933, nucleotidyltransferase-like core domain"/>
    <property type="match status" value="1"/>
</dbReference>
<keyword evidence="2" id="KW-1185">Reference proteome</keyword>
<dbReference type="Pfam" id="PF08843">
    <property type="entry name" value="AbiEii"/>
    <property type="match status" value="1"/>
</dbReference>
<protein>
    <recommendedName>
        <fullName evidence="3">Nucleotidyl transferase AbiEii/AbiGii toxin family protein</fullName>
    </recommendedName>
</protein>
<dbReference type="RefSeq" id="WP_189398695.1">
    <property type="nucleotide sequence ID" value="NZ_BMXA01000001.1"/>
</dbReference>
<comment type="caution">
    <text evidence="1">The sequence shown here is derived from an EMBL/GenBank/DDBJ whole genome shotgun (WGS) entry which is preliminary data.</text>
</comment>
<dbReference type="EMBL" id="BMXA01000001">
    <property type="protein sequence ID" value="GHA01226.1"/>
    <property type="molecule type" value="Genomic_DNA"/>
</dbReference>
<evidence type="ECO:0008006" key="3">
    <source>
        <dbReference type="Google" id="ProtNLM"/>
    </source>
</evidence>
<gene>
    <name evidence="1" type="ORF">GCM10008090_07930</name>
</gene>
<reference evidence="1" key="1">
    <citation type="journal article" date="2014" name="Int. J. Syst. Evol. Microbiol.">
        <title>Complete genome sequence of Corynebacterium casei LMG S-19264T (=DSM 44701T), isolated from a smear-ripened cheese.</title>
        <authorList>
            <consortium name="US DOE Joint Genome Institute (JGI-PGF)"/>
            <person name="Walter F."/>
            <person name="Albersmeier A."/>
            <person name="Kalinowski J."/>
            <person name="Ruckert C."/>
        </authorList>
    </citation>
    <scope>NUCLEOTIDE SEQUENCE</scope>
    <source>
        <strain evidence="1">KCTC 12711</strain>
    </source>
</reference>
<proteinExistence type="predicted"/>
<sequence>MNIAYRKQVGLLLSVLPEVAKEACFALHGGTAINLFVRNMPRLSVDIDLTYTEVAERQPTLNAINDALARIRERVERLLPTVRIQHKPEICKLRIDQGGTLIKVEVNMVGRGLLGEVVKAQLCDAAQEEFDAFCSVPMVPLGQLYGGKLCAALDRQHPRDLFDVKLLLENEGLNQEIKEGLIYGLLSGGRPTHEMLAPNLIDQRLAFENQFEGMTAHAFTYDDYEETRALLHKLALESLSESDRDFLLGFNRLEPDWSIYPYQDFPSVKWKMLNLEKFKRNAPENYDKHLSQLETQLSS</sequence>